<dbReference type="InterPro" id="IPR011029">
    <property type="entry name" value="DEATH-like_dom_sf"/>
</dbReference>
<dbReference type="InterPro" id="IPR051261">
    <property type="entry name" value="NLR"/>
</dbReference>
<keyword evidence="1" id="KW-0433">Leucine-rich repeat</keyword>
<evidence type="ECO:0000256" key="1">
    <source>
        <dbReference type="ARBA" id="ARBA00022614"/>
    </source>
</evidence>
<dbReference type="PANTHER" id="PTHR24106">
    <property type="entry name" value="NACHT, LRR AND CARD DOMAINS-CONTAINING"/>
    <property type="match status" value="1"/>
</dbReference>
<dbReference type="PROSITE" id="PS51450">
    <property type="entry name" value="LRR"/>
    <property type="match status" value="1"/>
</dbReference>
<keyword evidence="5" id="KW-1185">Reference proteome</keyword>
<comment type="caution">
    <text evidence="4">The sequence shown here is derived from an EMBL/GenBank/DDBJ whole genome shotgun (WGS) entry which is preliminary data.</text>
</comment>
<dbReference type="InterPro" id="IPR001611">
    <property type="entry name" value="Leu-rich_rpt"/>
</dbReference>
<accession>A0AAN8RBM3</accession>
<gene>
    <name evidence="4" type="ORF">J4Q44_G00079530</name>
</gene>
<evidence type="ECO:0000313" key="5">
    <source>
        <dbReference type="Proteomes" id="UP001356427"/>
    </source>
</evidence>
<evidence type="ECO:0000313" key="4">
    <source>
        <dbReference type="EMBL" id="KAK6320977.1"/>
    </source>
</evidence>
<organism evidence="4 5">
    <name type="scientific">Coregonus suidteri</name>
    <dbReference type="NCBI Taxonomy" id="861788"/>
    <lineage>
        <taxon>Eukaryota</taxon>
        <taxon>Metazoa</taxon>
        <taxon>Chordata</taxon>
        <taxon>Craniata</taxon>
        <taxon>Vertebrata</taxon>
        <taxon>Euteleostomi</taxon>
        <taxon>Actinopterygii</taxon>
        <taxon>Neopterygii</taxon>
        <taxon>Teleostei</taxon>
        <taxon>Protacanthopterygii</taxon>
        <taxon>Salmoniformes</taxon>
        <taxon>Salmonidae</taxon>
        <taxon>Coregoninae</taxon>
        <taxon>Coregonus</taxon>
    </lineage>
</organism>
<dbReference type="Pfam" id="PF13516">
    <property type="entry name" value="LRR_6"/>
    <property type="match status" value="2"/>
</dbReference>
<feature type="compositionally biased region" description="Basic and acidic residues" evidence="3">
    <location>
        <begin position="53"/>
        <end position="64"/>
    </location>
</feature>
<reference evidence="4 5" key="1">
    <citation type="submission" date="2021-04" db="EMBL/GenBank/DDBJ databases">
        <authorList>
            <person name="De Guttry C."/>
            <person name="Zahm M."/>
            <person name="Klopp C."/>
            <person name="Cabau C."/>
            <person name="Louis A."/>
            <person name="Berthelot C."/>
            <person name="Parey E."/>
            <person name="Roest Crollius H."/>
            <person name="Montfort J."/>
            <person name="Robinson-Rechavi M."/>
            <person name="Bucao C."/>
            <person name="Bouchez O."/>
            <person name="Gislard M."/>
            <person name="Lluch J."/>
            <person name="Milhes M."/>
            <person name="Lampietro C."/>
            <person name="Lopez Roques C."/>
            <person name="Donnadieu C."/>
            <person name="Braasch I."/>
            <person name="Desvignes T."/>
            <person name="Postlethwait J."/>
            <person name="Bobe J."/>
            <person name="Wedekind C."/>
            <person name="Guiguen Y."/>
        </authorList>
    </citation>
    <scope>NUCLEOTIDE SEQUENCE [LARGE SCALE GENOMIC DNA]</scope>
    <source>
        <strain evidence="4">Cs_M1</strain>
        <tissue evidence="4">Blood</tissue>
    </source>
</reference>
<evidence type="ECO:0000256" key="3">
    <source>
        <dbReference type="SAM" id="MobiDB-lite"/>
    </source>
</evidence>
<keyword evidence="2" id="KW-0677">Repeat</keyword>
<feature type="compositionally biased region" description="Acidic residues" evidence="3">
    <location>
        <begin position="118"/>
        <end position="129"/>
    </location>
</feature>
<proteinExistence type="predicted"/>
<feature type="region of interest" description="Disordered" evidence="3">
    <location>
        <begin position="110"/>
        <end position="135"/>
    </location>
</feature>
<dbReference type="InterPro" id="IPR032675">
    <property type="entry name" value="LRR_dom_sf"/>
</dbReference>
<dbReference type="EMBL" id="JAGTTL010000006">
    <property type="protein sequence ID" value="KAK6320977.1"/>
    <property type="molecule type" value="Genomic_DNA"/>
</dbReference>
<dbReference type="AlphaFoldDB" id="A0AAN8RBM3"/>
<dbReference type="Gene3D" id="1.10.533.10">
    <property type="entry name" value="Death Domain, Fas"/>
    <property type="match status" value="1"/>
</dbReference>
<name>A0AAN8RBM3_9TELE</name>
<dbReference type="Proteomes" id="UP001356427">
    <property type="component" value="Unassembled WGS sequence"/>
</dbReference>
<feature type="compositionally biased region" description="Basic and acidic residues" evidence="3">
    <location>
        <begin position="15"/>
        <end position="25"/>
    </location>
</feature>
<evidence type="ECO:0000256" key="2">
    <source>
        <dbReference type="ARBA" id="ARBA00022737"/>
    </source>
</evidence>
<sequence length="357" mass="40243">MKSDRSMNPPYIFNTRDRVQQERTESPVPSCVSMNSDRSMDPPYNFSNGDLSTKLRDQQERSESEIPSGLSDQSHHTDLASLFMSLEENIIMFMKKELQRITRILSPDLPECFGGQREDEEVEDTEDEKQESSAREGALKITLHVLRNMNQNELADTLEKNMLTMRSQQEELDVFDLKKYSRSEEGLLGLLPVVKASRTALSTWIFKMLNGCNLTERCCAPLGSALRSNSSHLTELNLNGNDLQHSGVKLLSAGLEDPLCRLETLRLNRYNLTSNCSEVLAKALSSDSSHLRELDLSNNDLHDSGVKRLTAGLQETGDTEAVRLPGHRKRLCFSGLGFETGDTQCGQWWTVMFETMA</sequence>
<feature type="region of interest" description="Disordered" evidence="3">
    <location>
        <begin position="1"/>
        <end position="74"/>
    </location>
</feature>
<protein>
    <submittedName>
        <fullName evidence="4">Uncharacterized protein</fullName>
    </submittedName>
</protein>
<dbReference type="Gene3D" id="3.80.10.10">
    <property type="entry name" value="Ribonuclease Inhibitor"/>
    <property type="match status" value="1"/>
</dbReference>
<dbReference type="SUPFAM" id="SSF52047">
    <property type="entry name" value="RNI-like"/>
    <property type="match status" value="1"/>
</dbReference>
<dbReference type="SMART" id="SM00368">
    <property type="entry name" value="LRR_RI"/>
    <property type="match status" value="3"/>
</dbReference>